<keyword evidence="2" id="KW-1185">Reference proteome</keyword>
<sequence length="1531" mass="166825">MNRYIVKSLRFREDHEQPPWCEGAFRVGELCGEDEVASSDLRKEQHDLIDGNVWCTLPAYPAFAFLQDGKPISSSTDIPRSRHSLQVPKCGETQNSYIKVPGVRRGVLVMKSEHGVSERGSFLLFRTVHACHVTDGLRAGLVAGGDALVREPPLLVRARRPDDVDAEKMLAQCLAKCEVECLGEFLTADDRPLDDVELIRKNIFVATDENIGTGATFGGDPSLAWLGEDQLCEPDATLEEQVSEALVAVIEETKTISSQEQPRELQSANTFEDPTARQPSVVEQTQSRAVLTLTQPDDEPGDTDDDKCPDLGHPAKVATPRNGQGCQEQENAEDGSEFIDCEKDTLSMPSTFGATADDCSIVSNAEFTASGPVVSEHEITSGPEGSLVNYAEALRKPPESEEVPGNPSQPAESAADGEKLAGDGTEETAAVRKPCPTTKVEQEIVHESGFTEEVSAIAERSIKDLNKRENSPHAHRLSITAVTCVDKKDNVAIVAPRTVNQLHSEAPFPAIHPENVMKEPELVEFNAIFECDWDGTLPESSEPDITFGTSAAVEFEPSPYITDDFASDAKSVQRIDCSQEKRKRQTERTAIRHSTASPPSKRSVMTFERGVSLTPLSERTYKATHGDKEVVHCSKAYSIGRGVETSSVRSNSPQIRTGVNAVGSSAAFSAASPLSWEEENEKVGTKPRAKMCYESKQDALEEGWSAEIFKAMPGDIAVAESTADRWDTTGNIAFGSPVLDCPIIDEERITLQPLAEDETVDASLSANIGHNVRRSEQMESPRKCSSAKNSGYIYSNVPEDLLEEGSPRRKVRFERLKENVSRTKLGASGKIGDWYKPLSGNAEQQMRIGTNGGSSTFVKGKQQRNTRMLDSSGVFRNKRKRKPLCDQSNRITRYFPAKKCAGTVPLALYGDKASNAGACHLPDLAKFRYNRMEARSSTPVNGSASAYGMLNEAEDHHGCSTNVDLRDISFGRNLLGSSDMSDSADAGTAYSCAARNNAVTVSLGATSNIRYAGYQIKPSLLGVDKQPAHWENDPRKVPDMLGVGHLTQSADTVGGIVKDVSRYNVYRDNYPVMRAGTAANCSETSPGSQMPPVRTRDASCSRMLGAKRNMTEDDREVSQELEVAFNAQLPCERELSASTEKQGNRISGFPRGFIGSRSTDKGEFCFERRPQQQTGRAIPGQLRCTNTETGYRYGVCHANREVSDSGVPPSESSNGFYEAVTLNGISVQEAPEQRNAQGQAFQGSPAHAYRGVLENPHDISTGEREHDLFEGRDVFDDVTPESDANASRWLGRERDNGPFQDNAVDTYSGERFFFDGLGDYNTDGRVAQAERGMATRRDNSWDRGDGATVRATEEDERRVLQIIQDTLRGPVLQTLGRSSASQKARVTLTPKCPATPLSNSARQHAVAAEESASSSTNIGVPDSAVVQQARPSQGAAAATVAPITATGQDSTRGPDREEARKSAHRWPGHLNVRNLAAKLVAPQQDRKQVDRTAIEQLLKPPKSNNPLANSFMAIRGVKLQGPDDVGKSPKW</sequence>
<organism evidence="1 2">
    <name type="scientific">Dermacentor silvarum</name>
    <name type="common">Tick</name>
    <dbReference type="NCBI Taxonomy" id="543639"/>
    <lineage>
        <taxon>Eukaryota</taxon>
        <taxon>Metazoa</taxon>
        <taxon>Ecdysozoa</taxon>
        <taxon>Arthropoda</taxon>
        <taxon>Chelicerata</taxon>
        <taxon>Arachnida</taxon>
        <taxon>Acari</taxon>
        <taxon>Parasitiformes</taxon>
        <taxon>Ixodida</taxon>
        <taxon>Ixodoidea</taxon>
        <taxon>Ixodidae</taxon>
        <taxon>Rhipicephalinae</taxon>
        <taxon>Dermacentor</taxon>
    </lineage>
</organism>
<dbReference type="EMBL" id="CM023480">
    <property type="protein sequence ID" value="KAH7971038.1"/>
    <property type="molecule type" value="Genomic_DNA"/>
</dbReference>
<gene>
    <name evidence="1" type="ORF">HPB49_018242</name>
</gene>
<reference evidence="1" key="1">
    <citation type="submission" date="2020-05" db="EMBL/GenBank/DDBJ databases">
        <title>Large-scale comparative analyses of tick genomes elucidate their genetic diversity and vector capacities.</title>
        <authorList>
            <person name="Jia N."/>
            <person name="Wang J."/>
            <person name="Shi W."/>
            <person name="Du L."/>
            <person name="Sun Y."/>
            <person name="Zhan W."/>
            <person name="Jiang J."/>
            <person name="Wang Q."/>
            <person name="Zhang B."/>
            <person name="Ji P."/>
            <person name="Sakyi L.B."/>
            <person name="Cui X."/>
            <person name="Yuan T."/>
            <person name="Jiang B."/>
            <person name="Yang W."/>
            <person name="Lam T.T.-Y."/>
            <person name="Chang Q."/>
            <person name="Ding S."/>
            <person name="Wang X."/>
            <person name="Zhu J."/>
            <person name="Ruan X."/>
            <person name="Zhao L."/>
            <person name="Wei J."/>
            <person name="Que T."/>
            <person name="Du C."/>
            <person name="Cheng J."/>
            <person name="Dai P."/>
            <person name="Han X."/>
            <person name="Huang E."/>
            <person name="Gao Y."/>
            <person name="Liu J."/>
            <person name="Shao H."/>
            <person name="Ye R."/>
            <person name="Li L."/>
            <person name="Wei W."/>
            <person name="Wang X."/>
            <person name="Wang C."/>
            <person name="Yang T."/>
            <person name="Huo Q."/>
            <person name="Li W."/>
            <person name="Guo W."/>
            <person name="Chen H."/>
            <person name="Zhou L."/>
            <person name="Ni X."/>
            <person name="Tian J."/>
            <person name="Zhou Y."/>
            <person name="Sheng Y."/>
            <person name="Liu T."/>
            <person name="Pan Y."/>
            <person name="Xia L."/>
            <person name="Li J."/>
            <person name="Zhao F."/>
            <person name="Cao W."/>
        </authorList>
    </citation>
    <scope>NUCLEOTIDE SEQUENCE</scope>
    <source>
        <strain evidence="1">Dsil-2018</strain>
    </source>
</reference>
<dbReference type="Proteomes" id="UP000821865">
    <property type="component" value="Chromosome 11"/>
</dbReference>
<name>A0ACB8DK65_DERSI</name>
<proteinExistence type="predicted"/>
<comment type="caution">
    <text evidence="1">The sequence shown here is derived from an EMBL/GenBank/DDBJ whole genome shotgun (WGS) entry which is preliminary data.</text>
</comment>
<accession>A0ACB8DK65</accession>
<evidence type="ECO:0000313" key="2">
    <source>
        <dbReference type="Proteomes" id="UP000821865"/>
    </source>
</evidence>
<evidence type="ECO:0000313" key="1">
    <source>
        <dbReference type="EMBL" id="KAH7971038.1"/>
    </source>
</evidence>
<protein>
    <submittedName>
        <fullName evidence="1">Uncharacterized protein</fullName>
    </submittedName>
</protein>